<organism evidence="4 5">
    <name type="scientific">Soonwooa buanensis</name>
    <dbReference type="NCBI Taxonomy" id="619805"/>
    <lineage>
        <taxon>Bacteria</taxon>
        <taxon>Pseudomonadati</taxon>
        <taxon>Bacteroidota</taxon>
        <taxon>Flavobacteriia</taxon>
        <taxon>Flavobacteriales</taxon>
        <taxon>Weeksellaceae</taxon>
        <taxon>Chryseobacterium group</taxon>
        <taxon>Soonwooa</taxon>
    </lineage>
</organism>
<dbReference type="GO" id="GO:0004180">
    <property type="term" value="F:carboxypeptidase activity"/>
    <property type="evidence" value="ECO:0007669"/>
    <property type="project" value="UniProtKB-KW"/>
</dbReference>
<evidence type="ECO:0000259" key="3">
    <source>
        <dbReference type="Pfam" id="PF00144"/>
    </source>
</evidence>
<name>A0A1T5DUU9_9FLAO</name>
<keyword evidence="5" id="KW-1185">Reference proteome</keyword>
<dbReference type="InterPro" id="IPR001466">
    <property type="entry name" value="Beta-lactam-related"/>
</dbReference>
<sequence length="440" mass="49417">MKNKHIITLVSLVASTSIFSQSFNSEKLNQYFENLETNNKFMGSVALSKNGKLIYTKTIGFADVATKQKTNENTKYRIGSISKTFTTVLVLKAIDKNKLNLNDKLSKFYPNIINAEKITIQMLLNHRSGIFNFTDGNSYYEWNTQAKTEKDLLEIIAKNGSDFEPDTKTSYSNSNFVLLSFILQKVFKKDYSALLKEYITTPLNLKNTYFGGKINPKNNEAKSYLPKNNEWKEEAETDMSIPLGAGGIESTPSDLVAFSNALFGGKLVSEKDLDFMKTIKDGIGNGLFQFPFYDFKGYGHTGGIDGFTSSFTHFDQDDVSFALTSNASNYNNNNIAIAVLSAVYNKDFEIPNFKIYQVKPEELNQYIGTYSSPQIPLKITISVKDNVLMAQATGQNAFPLDASEKDVFRFDKVGVVLEFKPTEKKMTLKQGGGEFNFMKE</sequence>
<dbReference type="STRING" id="619805.SAMN05660477_01014"/>
<dbReference type="SUPFAM" id="SSF56601">
    <property type="entry name" value="beta-lactamase/transpeptidase-like"/>
    <property type="match status" value="1"/>
</dbReference>
<keyword evidence="4" id="KW-0121">Carboxypeptidase</keyword>
<gene>
    <name evidence="4" type="ORF">SAMN05660477_01014</name>
</gene>
<comment type="subcellular location">
    <subcellularLocation>
        <location evidence="1">Membrane</location>
    </subcellularLocation>
</comment>
<dbReference type="OrthoDB" id="9793489at2"/>
<protein>
    <submittedName>
        <fullName evidence="4">D-alanyl-D-alanine carboxypeptidase</fullName>
    </submittedName>
</protein>
<reference evidence="4 5" key="1">
    <citation type="submission" date="2017-02" db="EMBL/GenBank/DDBJ databases">
        <authorList>
            <person name="Peterson S.W."/>
        </authorList>
    </citation>
    <scope>NUCLEOTIDE SEQUENCE [LARGE SCALE GENOMIC DNA]</scope>
    <source>
        <strain evidence="4 5">DSM 22323</strain>
    </source>
</reference>
<dbReference type="Proteomes" id="UP000191112">
    <property type="component" value="Unassembled WGS sequence"/>
</dbReference>
<proteinExistence type="predicted"/>
<dbReference type="AlphaFoldDB" id="A0A1T5DUU9"/>
<dbReference type="PANTHER" id="PTHR46825">
    <property type="entry name" value="D-ALANYL-D-ALANINE-CARBOXYPEPTIDASE/ENDOPEPTIDASE AMPH"/>
    <property type="match status" value="1"/>
</dbReference>
<feature type="domain" description="Beta-lactamase-related" evidence="3">
    <location>
        <begin position="44"/>
        <end position="332"/>
    </location>
</feature>
<evidence type="ECO:0000313" key="4">
    <source>
        <dbReference type="EMBL" id="SKB75183.1"/>
    </source>
</evidence>
<dbReference type="InterPro" id="IPR050491">
    <property type="entry name" value="AmpC-like"/>
</dbReference>
<evidence type="ECO:0000313" key="5">
    <source>
        <dbReference type="Proteomes" id="UP000191112"/>
    </source>
</evidence>
<keyword evidence="2" id="KW-0472">Membrane</keyword>
<evidence type="ECO:0000256" key="2">
    <source>
        <dbReference type="ARBA" id="ARBA00023136"/>
    </source>
</evidence>
<dbReference type="Gene3D" id="3.40.710.10">
    <property type="entry name" value="DD-peptidase/beta-lactamase superfamily"/>
    <property type="match status" value="1"/>
</dbReference>
<dbReference type="InterPro" id="IPR012338">
    <property type="entry name" value="Beta-lactam/transpept-like"/>
</dbReference>
<dbReference type="Pfam" id="PF00144">
    <property type="entry name" value="Beta-lactamase"/>
    <property type="match status" value="1"/>
</dbReference>
<dbReference type="GO" id="GO:0016020">
    <property type="term" value="C:membrane"/>
    <property type="evidence" value="ECO:0007669"/>
    <property type="project" value="UniProtKB-SubCell"/>
</dbReference>
<dbReference type="EMBL" id="FUYZ01000002">
    <property type="protein sequence ID" value="SKB75183.1"/>
    <property type="molecule type" value="Genomic_DNA"/>
</dbReference>
<evidence type="ECO:0000256" key="1">
    <source>
        <dbReference type="ARBA" id="ARBA00004370"/>
    </source>
</evidence>
<dbReference type="RefSeq" id="WP_079666283.1">
    <property type="nucleotide sequence ID" value="NZ_FUYZ01000002.1"/>
</dbReference>
<accession>A0A1T5DUU9</accession>
<dbReference type="PANTHER" id="PTHR46825:SF11">
    <property type="entry name" value="PENICILLIN-BINDING PROTEIN 4"/>
    <property type="match status" value="1"/>
</dbReference>
<keyword evidence="4" id="KW-0378">Hydrolase</keyword>
<keyword evidence="4" id="KW-0645">Protease</keyword>